<dbReference type="Pfam" id="PF04607">
    <property type="entry name" value="RelA_SpoT"/>
    <property type="match status" value="1"/>
</dbReference>
<dbReference type="InterPro" id="IPR002912">
    <property type="entry name" value="ACT_dom"/>
</dbReference>
<dbReference type="EMBL" id="UINC01015400">
    <property type="protein sequence ID" value="SVA64878.1"/>
    <property type="molecule type" value="Genomic_DNA"/>
</dbReference>
<dbReference type="PROSITE" id="PS51831">
    <property type="entry name" value="HD"/>
    <property type="match status" value="1"/>
</dbReference>
<comment type="similarity">
    <text evidence="1">Belongs to the RelA/SpoT family.</text>
</comment>
<dbReference type="InterPro" id="IPR012675">
    <property type="entry name" value="Beta-grasp_dom_sf"/>
</dbReference>
<sequence length="657" mass="74689">MENQKIKELIDLAISYIPKSEVKVISKAITFSSQAHDKQLRKSGEPYINHPIEVAKILTGIKLDVSSIVTGLLHDTVEDTIITTSEIKNIFGNEVSNLVDGLTKINKYSLKVKNLKLGENYRKLLLAATKDLRVILIKLADRLHNMQTLRFVDNHHKRISTSLETLEIYAPLAQRLGMRDWQDQLEDLSFQFINPEARNSILERLEYLNSKDVNVVDEIRYELKKSFIDENVDCKIYGRIKSPYSIWNKIKNKDISFEQLSDIMAFRIITNSTRECYKLLGVTHRKYSYIHGRFKDFISSPKANGYRALHTSVIGPQNRKIEIQFRSNVMNQIAEFGVAAHWKYKDPKEIKERDTKEYRWMHELLDLMNSSSSQDELIENSKIKLFEDNIYVFSPKGDVLELPKNATPIDFAYSIHSEVGDKCVASKINGKLQPLKSILKNGDQIEIFTSDDSQPSPLWERFAVTSKVKSQIRKFMRSKKKEEYEIFGKEILMNAFKKENIEFSDSAINNILKSFNCKTNEDIFELVGSGSITATKVLKTIYPELKISYSKNKSKSNLPIKLKGLTAGMTYHLAGCCSPIIGDQIVGIVTAGIGVSVHTIDCETLSSYADSPERWLDISWETSSGGRQNSTTRISVTLKNQPGSLGKVTTIIAKNNG</sequence>
<dbReference type="Gene3D" id="1.10.3210.10">
    <property type="entry name" value="Hypothetical protein af1432"/>
    <property type="match status" value="1"/>
</dbReference>
<dbReference type="SMART" id="SM00954">
    <property type="entry name" value="RelA_SpoT"/>
    <property type="match status" value="1"/>
</dbReference>
<dbReference type="NCBIfam" id="TIGR00691">
    <property type="entry name" value="spoT_relA"/>
    <property type="match status" value="1"/>
</dbReference>
<dbReference type="InterPro" id="IPR045600">
    <property type="entry name" value="RelA/SpoT_AH_RIS"/>
</dbReference>
<dbReference type="SMART" id="SM00471">
    <property type="entry name" value="HDc"/>
    <property type="match status" value="1"/>
</dbReference>
<dbReference type="PROSITE" id="PS51671">
    <property type="entry name" value="ACT"/>
    <property type="match status" value="1"/>
</dbReference>
<dbReference type="GO" id="GO:0015969">
    <property type="term" value="P:guanosine tetraphosphate metabolic process"/>
    <property type="evidence" value="ECO:0007669"/>
    <property type="project" value="InterPro"/>
</dbReference>
<dbReference type="CDD" id="cd05399">
    <property type="entry name" value="NT_Rel-Spo_like"/>
    <property type="match status" value="1"/>
</dbReference>
<feature type="domain" description="ACT" evidence="2">
    <location>
        <begin position="633"/>
        <end position="657"/>
    </location>
</feature>
<dbReference type="InterPro" id="IPR012676">
    <property type="entry name" value="TGS-like"/>
</dbReference>
<protein>
    <recommendedName>
        <fullName evidence="6">TGS domain-containing protein</fullName>
    </recommendedName>
</protein>
<dbReference type="InterPro" id="IPR043519">
    <property type="entry name" value="NT_sf"/>
</dbReference>
<dbReference type="Pfam" id="PF02824">
    <property type="entry name" value="TGS"/>
    <property type="match status" value="1"/>
</dbReference>
<dbReference type="InterPro" id="IPR003607">
    <property type="entry name" value="HD/PDEase_dom"/>
</dbReference>
<dbReference type="FunFam" id="1.10.3210.10:FF:000001">
    <property type="entry name" value="GTP pyrophosphokinase RelA"/>
    <property type="match status" value="1"/>
</dbReference>
<dbReference type="InterPro" id="IPR004811">
    <property type="entry name" value="RelA/Spo_fam"/>
</dbReference>
<dbReference type="InterPro" id="IPR033655">
    <property type="entry name" value="TGS_RelA/SpoT"/>
</dbReference>
<dbReference type="CDD" id="cd01668">
    <property type="entry name" value="TGS_RSH"/>
    <property type="match status" value="1"/>
</dbReference>
<reference evidence="5" key="1">
    <citation type="submission" date="2018-05" db="EMBL/GenBank/DDBJ databases">
        <authorList>
            <person name="Lanie J.A."/>
            <person name="Ng W.-L."/>
            <person name="Kazmierczak K.M."/>
            <person name="Andrzejewski T.M."/>
            <person name="Davidsen T.M."/>
            <person name="Wayne K.J."/>
            <person name="Tettelin H."/>
            <person name="Glass J.I."/>
            <person name="Rusch D."/>
            <person name="Podicherti R."/>
            <person name="Tsui H.-C.T."/>
            <person name="Winkler M.E."/>
        </authorList>
    </citation>
    <scope>NUCLEOTIDE SEQUENCE</scope>
</reference>
<proteinExistence type="inferred from homology"/>
<dbReference type="Gene3D" id="3.30.460.10">
    <property type="entry name" value="Beta Polymerase, domain 2"/>
    <property type="match status" value="1"/>
</dbReference>
<dbReference type="Pfam" id="PF13328">
    <property type="entry name" value="HD_4"/>
    <property type="match status" value="1"/>
</dbReference>
<dbReference type="GO" id="GO:0005886">
    <property type="term" value="C:plasma membrane"/>
    <property type="evidence" value="ECO:0007669"/>
    <property type="project" value="TreeGrafter"/>
</dbReference>
<evidence type="ECO:0008006" key="6">
    <source>
        <dbReference type="Google" id="ProtNLM"/>
    </source>
</evidence>
<dbReference type="PANTHER" id="PTHR21262:SF36">
    <property type="entry name" value="BIFUNCTIONAL (P)PPGPP SYNTHASE_HYDROLASE SPOT"/>
    <property type="match status" value="1"/>
</dbReference>
<dbReference type="PANTHER" id="PTHR21262">
    <property type="entry name" value="GUANOSINE-3',5'-BIS DIPHOSPHATE 3'-PYROPHOSPHOHYDROLASE"/>
    <property type="match status" value="1"/>
</dbReference>
<feature type="domain" description="HD" evidence="3">
    <location>
        <begin position="47"/>
        <end position="146"/>
    </location>
</feature>
<name>A0A381XJG5_9ZZZZ</name>
<dbReference type="Gene3D" id="3.10.20.30">
    <property type="match status" value="1"/>
</dbReference>
<evidence type="ECO:0000259" key="2">
    <source>
        <dbReference type="PROSITE" id="PS51671"/>
    </source>
</evidence>
<evidence type="ECO:0000259" key="3">
    <source>
        <dbReference type="PROSITE" id="PS51831"/>
    </source>
</evidence>
<organism evidence="5">
    <name type="scientific">marine metagenome</name>
    <dbReference type="NCBI Taxonomy" id="408172"/>
    <lineage>
        <taxon>unclassified sequences</taxon>
        <taxon>metagenomes</taxon>
        <taxon>ecological metagenomes</taxon>
    </lineage>
</organism>
<dbReference type="GO" id="GO:0042594">
    <property type="term" value="P:response to starvation"/>
    <property type="evidence" value="ECO:0007669"/>
    <property type="project" value="TreeGrafter"/>
</dbReference>
<dbReference type="SUPFAM" id="SSF81301">
    <property type="entry name" value="Nucleotidyltransferase"/>
    <property type="match status" value="1"/>
</dbReference>
<dbReference type="Pfam" id="PF19296">
    <property type="entry name" value="RelA_AH_RIS"/>
    <property type="match status" value="2"/>
</dbReference>
<accession>A0A381XJG5</accession>
<dbReference type="InterPro" id="IPR007685">
    <property type="entry name" value="RelA_SpoT"/>
</dbReference>
<dbReference type="AlphaFoldDB" id="A0A381XJG5"/>
<evidence type="ECO:0000256" key="1">
    <source>
        <dbReference type="ARBA" id="ARBA00007476"/>
    </source>
</evidence>
<dbReference type="SUPFAM" id="SSF81271">
    <property type="entry name" value="TGS-like"/>
    <property type="match status" value="1"/>
</dbReference>
<dbReference type="GO" id="GO:0008728">
    <property type="term" value="F:GTP diphosphokinase activity"/>
    <property type="evidence" value="ECO:0007669"/>
    <property type="project" value="TreeGrafter"/>
</dbReference>
<feature type="non-terminal residue" evidence="5">
    <location>
        <position position="657"/>
    </location>
</feature>
<dbReference type="GO" id="GO:0008893">
    <property type="term" value="F:guanosine-3',5'-bis(diphosphate) 3'-diphosphatase activity"/>
    <property type="evidence" value="ECO:0007669"/>
    <property type="project" value="TreeGrafter"/>
</dbReference>
<evidence type="ECO:0000313" key="5">
    <source>
        <dbReference type="EMBL" id="SVA64878.1"/>
    </source>
</evidence>
<dbReference type="FunFam" id="3.10.20.30:FF:000002">
    <property type="entry name" value="GTP pyrophosphokinase (RelA/SpoT)"/>
    <property type="match status" value="1"/>
</dbReference>
<dbReference type="SUPFAM" id="SSF109604">
    <property type="entry name" value="HD-domain/PDEase-like"/>
    <property type="match status" value="1"/>
</dbReference>
<evidence type="ECO:0000259" key="4">
    <source>
        <dbReference type="PROSITE" id="PS51880"/>
    </source>
</evidence>
<dbReference type="CDD" id="cd00077">
    <property type="entry name" value="HDc"/>
    <property type="match status" value="1"/>
</dbReference>
<feature type="domain" description="TGS" evidence="4">
    <location>
        <begin position="386"/>
        <end position="449"/>
    </location>
</feature>
<dbReference type="InterPro" id="IPR006674">
    <property type="entry name" value="HD_domain"/>
</dbReference>
<gene>
    <name evidence="5" type="ORF">METZ01_LOCUS117732</name>
</gene>
<dbReference type="InterPro" id="IPR004095">
    <property type="entry name" value="TGS"/>
</dbReference>
<dbReference type="PROSITE" id="PS51880">
    <property type="entry name" value="TGS"/>
    <property type="match status" value="1"/>
</dbReference>